<evidence type="ECO:0000313" key="1">
    <source>
        <dbReference type="EMBL" id="OWZ23086.1"/>
    </source>
</evidence>
<sequence>MKEEISLSIAMEWRNTVMILESHAEPQIIFRKHAVEKVTNGYRLALEYSICLPPTIHEYDLNCFEDLGVGALKGVDTVRFHALKEENSLGASTVEMALQILDELEDEDAQNNLYKVAVEKIDQLTKWVMRKNDNPSDEILKQADPSELGPAIEKALQYLPVGDITANGENSIVGAFDAIVTRRIEWLKEKIDEFDKPFSLVMVDSHFSDIEQVQYFLRGPEPTIQITKRVFIFQNFQDASSYTAKMKQRNASFKMEAITLNADSVVTVKKSRKWFLAELNLLLGHVGGEEEDRSDKKRARLK</sequence>
<dbReference type="EMBL" id="NBNE01000086">
    <property type="protein sequence ID" value="OWZ23086.1"/>
    <property type="molecule type" value="Genomic_DNA"/>
</dbReference>
<keyword evidence="2" id="KW-1185">Reference proteome</keyword>
<dbReference type="Proteomes" id="UP000198211">
    <property type="component" value="Unassembled WGS sequence"/>
</dbReference>
<name>A0A225WZI4_9STRA</name>
<gene>
    <name evidence="1" type="ORF">PHMEG_0002077</name>
</gene>
<accession>A0A225WZI4</accession>
<dbReference type="OrthoDB" id="92495at2759"/>
<evidence type="ECO:0000313" key="2">
    <source>
        <dbReference type="Proteomes" id="UP000198211"/>
    </source>
</evidence>
<proteinExistence type="predicted"/>
<protein>
    <submittedName>
        <fullName evidence="1">Uncharacterized protein</fullName>
    </submittedName>
</protein>
<organism evidence="1 2">
    <name type="scientific">Phytophthora megakarya</name>
    <dbReference type="NCBI Taxonomy" id="4795"/>
    <lineage>
        <taxon>Eukaryota</taxon>
        <taxon>Sar</taxon>
        <taxon>Stramenopiles</taxon>
        <taxon>Oomycota</taxon>
        <taxon>Peronosporomycetes</taxon>
        <taxon>Peronosporales</taxon>
        <taxon>Peronosporaceae</taxon>
        <taxon>Phytophthora</taxon>
    </lineage>
</organism>
<comment type="caution">
    <text evidence="1">The sequence shown here is derived from an EMBL/GenBank/DDBJ whole genome shotgun (WGS) entry which is preliminary data.</text>
</comment>
<dbReference type="AlphaFoldDB" id="A0A225WZI4"/>
<reference evidence="2" key="1">
    <citation type="submission" date="2017-03" db="EMBL/GenBank/DDBJ databases">
        <title>Phytopthora megakarya and P. palmivora, two closely related causual agents of cacao black pod achieved similar genome size and gene model numbers by different mechanisms.</title>
        <authorList>
            <person name="Ali S."/>
            <person name="Shao J."/>
            <person name="Larry D.J."/>
            <person name="Kronmiller B."/>
            <person name="Shen D."/>
            <person name="Strem M.D."/>
            <person name="Melnick R.L."/>
            <person name="Guiltinan M.J."/>
            <person name="Tyler B.M."/>
            <person name="Meinhardt L.W."/>
            <person name="Bailey B.A."/>
        </authorList>
    </citation>
    <scope>NUCLEOTIDE SEQUENCE [LARGE SCALE GENOMIC DNA]</scope>
    <source>
        <strain evidence="2">zdho120</strain>
    </source>
</reference>